<comment type="similarity">
    <text evidence="7">Belongs to the Omp25/RopB family.</text>
</comment>
<reference evidence="11 12" key="1">
    <citation type="journal article" date="2011" name="Int. J. Syst. Evol. Microbiol.">
        <title>Ochrobactrum pecoris sp. nov., isolated from farm animals.</title>
        <authorList>
            <person name="Kampfer P."/>
            <person name="Huber B."/>
            <person name="Busse H.J."/>
            <person name="Scholz H.C."/>
            <person name="Tomaso H."/>
            <person name="Hotzel H."/>
            <person name="Melzer F."/>
        </authorList>
    </citation>
    <scope>NUCLEOTIDE SEQUENCE [LARGE SCALE GENOMIC DNA]</scope>
    <source>
        <strain evidence="11 12">08RB2639</strain>
    </source>
</reference>
<organism evidence="11 12">
    <name type="scientific">Brucella pecoris</name>
    <dbReference type="NCBI Taxonomy" id="867683"/>
    <lineage>
        <taxon>Bacteria</taxon>
        <taxon>Pseudomonadati</taxon>
        <taxon>Pseudomonadota</taxon>
        <taxon>Alphaproteobacteria</taxon>
        <taxon>Hyphomicrobiales</taxon>
        <taxon>Brucellaceae</taxon>
        <taxon>Brucella/Ochrobactrum group</taxon>
        <taxon>Brucella</taxon>
    </lineage>
</organism>
<dbReference type="Proteomes" id="UP000553980">
    <property type="component" value="Unassembled WGS sequence"/>
</dbReference>
<evidence type="ECO:0000256" key="6">
    <source>
        <dbReference type="ARBA" id="ARBA00023237"/>
    </source>
</evidence>
<dbReference type="EMBL" id="VEWK01000004">
    <property type="protein sequence ID" value="TNV13067.1"/>
    <property type="molecule type" value="Genomic_DNA"/>
</dbReference>
<feature type="signal peptide" evidence="8">
    <location>
        <begin position="1"/>
        <end position="22"/>
    </location>
</feature>
<dbReference type="NCBIfam" id="TIGR01414">
    <property type="entry name" value="autotrans_barl"/>
    <property type="match status" value="1"/>
</dbReference>
<gene>
    <name evidence="11" type="ORF">FIB18_11115</name>
    <name evidence="10" type="ORF">GGQ79_002057</name>
</gene>
<keyword evidence="4 8" id="KW-0732">Signal</keyword>
<proteinExistence type="inferred from homology"/>
<dbReference type="Gene3D" id="2.40.160.20">
    <property type="match status" value="1"/>
</dbReference>
<evidence type="ECO:0000256" key="5">
    <source>
        <dbReference type="ARBA" id="ARBA00023136"/>
    </source>
</evidence>
<evidence type="ECO:0000313" key="10">
    <source>
        <dbReference type="EMBL" id="MBB4093545.1"/>
    </source>
</evidence>
<evidence type="ECO:0000256" key="1">
    <source>
        <dbReference type="ARBA" id="ARBA00004442"/>
    </source>
</evidence>
<evidence type="ECO:0000313" key="11">
    <source>
        <dbReference type="EMBL" id="TNV13067.1"/>
    </source>
</evidence>
<keyword evidence="6" id="KW-0998">Cell outer membrane</keyword>
<protein>
    <submittedName>
        <fullName evidence="10">Outer membrane immunogenic protein</fullName>
    </submittedName>
    <submittedName>
        <fullName evidence="11">Porin family protein</fullName>
    </submittedName>
</protein>
<dbReference type="PANTHER" id="PTHR34001:SF3">
    <property type="entry name" value="BLL7405 PROTEIN"/>
    <property type="match status" value="1"/>
</dbReference>
<evidence type="ECO:0000256" key="2">
    <source>
        <dbReference type="ARBA" id="ARBA00022452"/>
    </source>
</evidence>
<name>A0A5C5CPS7_9HYPH</name>
<keyword evidence="5" id="KW-0472">Membrane</keyword>
<feature type="chain" id="PRO_5044619135" evidence="8">
    <location>
        <begin position="23"/>
        <end position="241"/>
    </location>
</feature>
<reference evidence="10 13" key="3">
    <citation type="submission" date="2020-08" db="EMBL/GenBank/DDBJ databases">
        <title>Genomic Encyclopedia of Type Strains, Phase IV (KMG-IV): sequencing the most valuable type-strain genomes for metagenomic binning, comparative biology and taxonomic classification.</title>
        <authorList>
            <person name="Goeker M."/>
        </authorList>
    </citation>
    <scope>NUCLEOTIDE SEQUENCE [LARGE SCALE GENOMIC DNA]</scope>
    <source>
        <strain evidence="10 13">DSM 23868</strain>
    </source>
</reference>
<reference evidence="11" key="2">
    <citation type="submission" date="2019-06" db="EMBL/GenBank/DDBJ databases">
        <authorList>
            <person name="Hu M."/>
        </authorList>
    </citation>
    <scope>NUCLEOTIDE SEQUENCE</scope>
    <source>
        <strain evidence="11">08RB2639</strain>
    </source>
</reference>
<feature type="domain" description="Outer membrane protein beta-barrel" evidence="9">
    <location>
        <begin position="31"/>
        <end position="241"/>
    </location>
</feature>
<dbReference type="InterPro" id="IPR006315">
    <property type="entry name" value="OM_autotransptr_brl_dom"/>
</dbReference>
<accession>A0A5C5CPS7</accession>
<dbReference type="InterPro" id="IPR011250">
    <property type="entry name" value="OMP/PagP_B-barrel"/>
</dbReference>
<dbReference type="RefSeq" id="WP_140020751.1">
    <property type="nucleotide sequence ID" value="NZ_JACIEX010000004.1"/>
</dbReference>
<dbReference type="OrthoDB" id="9815357at2"/>
<evidence type="ECO:0000259" key="9">
    <source>
        <dbReference type="Pfam" id="PF13505"/>
    </source>
</evidence>
<comment type="subcellular location">
    <subcellularLocation>
        <location evidence="1">Cell outer membrane</location>
    </subcellularLocation>
</comment>
<dbReference type="EMBL" id="JACIEX010000004">
    <property type="protein sequence ID" value="MBB4093545.1"/>
    <property type="molecule type" value="Genomic_DNA"/>
</dbReference>
<evidence type="ECO:0000256" key="4">
    <source>
        <dbReference type="ARBA" id="ARBA00022729"/>
    </source>
</evidence>
<dbReference type="InterPro" id="IPR027385">
    <property type="entry name" value="Beta-barrel_OMP"/>
</dbReference>
<dbReference type="Proteomes" id="UP000313390">
    <property type="component" value="Unassembled WGS sequence"/>
</dbReference>
<keyword evidence="13" id="KW-1185">Reference proteome</keyword>
<evidence type="ECO:0000313" key="13">
    <source>
        <dbReference type="Proteomes" id="UP000553980"/>
    </source>
</evidence>
<dbReference type="Pfam" id="PF13505">
    <property type="entry name" value="OMP_b-brl"/>
    <property type="match status" value="1"/>
</dbReference>
<evidence type="ECO:0000256" key="3">
    <source>
        <dbReference type="ARBA" id="ARBA00022692"/>
    </source>
</evidence>
<sequence length="241" mass="25607">MTIKAFAIASVFAVVAASGANAADLVQQDYAPAAAPILAPSFSWSGAYIGGQVGYGFGKSKFKENPDPTDPDTLGSGSLKPNGFLGGVYAGYNFDIGNNVILGADGDFNYGNLKKSHSEFDPDLEGKVSLESKLQWSGAVRGRVGYAIDRFMPYIAGGVAFGNVKTSLRSGDDSYSSSKTMTGWTIGTGLDYAATDNVILRLEYRYTDFGKKNFYAGSDDTIGTSNKFTTNDIRLGVAYKF</sequence>
<dbReference type="AlphaFoldDB" id="A0A5C5CPS7"/>
<dbReference type="InterPro" id="IPR051692">
    <property type="entry name" value="OMP-like"/>
</dbReference>
<keyword evidence="3" id="KW-0812">Transmembrane</keyword>
<dbReference type="PANTHER" id="PTHR34001">
    <property type="entry name" value="BLL7405 PROTEIN"/>
    <property type="match status" value="1"/>
</dbReference>
<comment type="caution">
    <text evidence="11">The sequence shown here is derived from an EMBL/GenBank/DDBJ whole genome shotgun (WGS) entry which is preliminary data.</text>
</comment>
<evidence type="ECO:0000256" key="7">
    <source>
        <dbReference type="ARBA" id="ARBA00038306"/>
    </source>
</evidence>
<evidence type="ECO:0000313" key="12">
    <source>
        <dbReference type="Proteomes" id="UP000313390"/>
    </source>
</evidence>
<dbReference type="SUPFAM" id="SSF56925">
    <property type="entry name" value="OMPA-like"/>
    <property type="match status" value="1"/>
</dbReference>
<keyword evidence="2" id="KW-1134">Transmembrane beta strand</keyword>
<evidence type="ECO:0000256" key="8">
    <source>
        <dbReference type="SAM" id="SignalP"/>
    </source>
</evidence>
<dbReference type="GO" id="GO:0009279">
    <property type="term" value="C:cell outer membrane"/>
    <property type="evidence" value="ECO:0007669"/>
    <property type="project" value="UniProtKB-SubCell"/>
</dbReference>